<dbReference type="OrthoDB" id="10534913at2759"/>
<sequence>MSIKAVYFGHSVIFLQLFGDGRCGLFCSVITVNSVIKRLQMAGCKLSLAPGIEFGDHSSRKRKCPNNLGMSPMEIHFDGHGKRTEIPVKRRHLDKPTLQEVLGAIFVNNMHQPARPHRMGPFGDGF</sequence>
<dbReference type="Proteomes" id="UP000783686">
    <property type="component" value="Unassembled WGS sequence"/>
</dbReference>
<evidence type="ECO:0000313" key="1">
    <source>
        <dbReference type="EMBL" id="CAD5205505.1"/>
    </source>
</evidence>
<dbReference type="AlphaFoldDB" id="A0A811JQL2"/>
<dbReference type="Proteomes" id="UP000614601">
    <property type="component" value="Unassembled WGS sequence"/>
</dbReference>
<proteinExistence type="predicted"/>
<evidence type="ECO:0000313" key="2">
    <source>
        <dbReference type="Proteomes" id="UP000614601"/>
    </source>
</evidence>
<keyword evidence="2" id="KW-1185">Reference proteome</keyword>
<dbReference type="EMBL" id="CAJFDH010000001">
    <property type="protein sequence ID" value="CAD5205505.1"/>
    <property type="molecule type" value="Genomic_DNA"/>
</dbReference>
<comment type="caution">
    <text evidence="1">The sequence shown here is derived from an EMBL/GenBank/DDBJ whole genome shotgun (WGS) entry which is preliminary data.</text>
</comment>
<reference evidence="1" key="1">
    <citation type="submission" date="2020-09" db="EMBL/GenBank/DDBJ databases">
        <authorList>
            <person name="Kikuchi T."/>
        </authorList>
    </citation>
    <scope>NUCLEOTIDE SEQUENCE</scope>
    <source>
        <strain evidence="1">SH1</strain>
    </source>
</reference>
<organism evidence="1 2">
    <name type="scientific">Bursaphelenchus okinawaensis</name>
    <dbReference type="NCBI Taxonomy" id="465554"/>
    <lineage>
        <taxon>Eukaryota</taxon>
        <taxon>Metazoa</taxon>
        <taxon>Ecdysozoa</taxon>
        <taxon>Nematoda</taxon>
        <taxon>Chromadorea</taxon>
        <taxon>Rhabditida</taxon>
        <taxon>Tylenchina</taxon>
        <taxon>Tylenchomorpha</taxon>
        <taxon>Aphelenchoidea</taxon>
        <taxon>Aphelenchoididae</taxon>
        <taxon>Bursaphelenchus</taxon>
    </lineage>
</organism>
<protein>
    <submittedName>
        <fullName evidence="1">Uncharacterized protein</fullName>
    </submittedName>
</protein>
<gene>
    <name evidence="1" type="ORF">BOKJ2_LOCUS189</name>
</gene>
<dbReference type="EMBL" id="CAJFCW020000001">
    <property type="protein sequence ID" value="CAG9077747.1"/>
    <property type="molecule type" value="Genomic_DNA"/>
</dbReference>
<accession>A0A811JQL2</accession>
<name>A0A811JQL2_9BILA</name>